<evidence type="ECO:0008006" key="4">
    <source>
        <dbReference type="Google" id="ProtNLM"/>
    </source>
</evidence>
<organism evidence="2 3">
    <name type="scientific">Haliscomenobacter hydrossis (strain ATCC 27775 / DSM 1100 / LMG 10767 / O)</name>
    <dbReference type="NCBI Taxonomy" id="760192"/>
    <lineage>
        <taxon>Bacteria</taxon>
        <taxon>Pseudomonadati</taxon>
        <taxon>Bacteroidota</taxon>
        <taxon>Saprospiria</taxon>
        <taxon>Saprospirales</taxon>
        <taxon>Haliscomenobacteraceae</taxon>
        <taxon>Haliscomenobacter</taxon>
    </lineage>
</organism>
<sequence>MIRLTFFLSLFMMQSCWFPCAPSINGTVKDKATGNMLDSVEVGVYEGNELIETVYTDSLGQFWSGASSKPVFMFNDCESAFKLLLKKTGYVEQNFVGVAPAVNIEIEMEQ</sequence>
<keyword evidence="1" id="KW-0732">Signal</keyword>
<dbReference type="RefSeq" id="WP_013769169.1">
    <property type="nucleotide sequence ID" value="NC_015513.1"/>
</dbReference>
<keyword evidence="3" id="KW-1185">Reference proteome</keyword>
<name>F4L8E5_HALH1</name>
<dbReference type="EMBL" id="CP002694">
    <property type="protein sequence ID" value="AEE54653.1"/>
    <property type="molecule type" value="Genomic_DNA"/>
</dbReference>
<dbReference type="HOGENOM" id="CLU_2167428_0_0_10"/>
<feature type="chain" id="PRO_5003317687" description="Lipoprotein" evidence="1">
    <location>
        <begin position="18"/>
        <end position="110"/>
    </location>
</feature>
<dbReference type="Proteomes" id="UP000008461">
    <property type="component" value="Plasmid pHALHY03"/>
</dbReference>
<feature type="signal peptide" evidence="1">
    <location>
        <begin position="1"/>
        <end position="17"/>
    </location>
</feature>
<dbReference type="PROSITE" id="PS51257">
    <property type="entry name" value="PROKAR_LIPOPROTEIN"/>
    <property type="match status" value="1"/>
</dbReference>
<dbReference type="AlphaFoldDB" id="F4L8E5"/>
<protein>
    <recommendedName>
        <fullName evidence="4">Lipoprotein</fullName>
    </recommendedName>
</protein>
<reference evidence="2 3" key="1">
    <citation type="journal article" date="2011" name="Stand. Genomic Sci.">
        <title>Complete genome sequence of Haliscomenobacter hydrossis type strain (O).</title>
        <authorList>
            <consortium name="US DOE Joint Genome Institute (JGI-PGF)"/>
            <person name="Daligault H."/>
            <person name="Lapidus A."/>
            <person name="Zeytun A."/>
            <person name="Nolan M."/>
            <person name="Lucas S."/>
            <person name="Del Rio T.G."/>
            <person name="Tice H."/>
            <person name="Cheng J.F."/>
            <person name="Tapia R."/>
            <person name="Han C."/>
            <person name="Goodwin L."/>
            <person name="Pitluck S."/>
            <person name="Liolios K."/>
            <person name="Pagani I."/>
            <person name="Ivanova N."/>
            <person name="Huntemann M."/>
            <person name="Mavromatis K."/>
            <person name="Mikhailova N."/>
            <person name="Pati A."/>
            <person name="Chen A."/>
            <person name="Palaniappan K."/>
            <person name="Land M."/>
            <person name="Hauser L."/>
            <person name="Brambilla E.M."/>
            <person name="Rohde M."/>
            <person name="Verbarg S."/>
            <person name="Goker M."/>
            <person name="Bristow J."/>
            <person name="Eisen J.A."/>
            <person name="Markowitz V."/>
            <person name="Hugenholtz P."/>
            <person name="Kyrpides N.C."/>
            <person name="Klenk H.P."/>
            <person name="Woyke T."/>
        </authorList>
    </citation>
    <scope>NUCLEOTIDE SEQUENCE [LARGE SCALE GENOMIC DNA]</scope>
    <source>
        <strain evidence="3">ATCC 27775 / DSM 1100 / LMG 10767 / O</strain>
        <plasmid evidence="3">Plasmid pHALHY03</plasmid>
    </source>
</reference>
<dbReference type="KEGG" id="hhy:Halhy_6843"/>
<accession>F4L8E5</accession>
<evidence type="ECO:0000313" key="2">
    <source>
        <dbReference type="EMBL" id="AEE54653.1"/>
    </source>
</evidence>
<geneLocation type="plasmid" evidence="2 3">
    <name>pHALHY03</name>
</geneLocation>
<keyword evidence="2" id="KW-0614">Plasmid</keyword>
<evidence type="ECO:0000256" key="1">
    <source>
        <dbReference type="SAM" id="SignalP"/>
    </source>
</evidence>
<gene>
    <name evidence="2" type="ordered locus">Halhy_6843</name>
</gene>
<evidence type="ECO:0000313" key="3">
    <source>
        <dbReference type="Proteomes" id="UP000008461"/>
    </source>
</evidence>
<dbReference type="SUPFAM" id="SSF49478">
    <property type="entry name" value="Cna protein B-type domain"/>
    <property type="match status" value="1"/>
</dbReference>
<reference key="2">
    <citation type="submission" date="2011-04" db="EMBL/GenBank/DDBJ databases">
        <title>Complete sequence of plasmid 3 of Haliscomenobacter hydrossis DSM 1100.</title>
        <authorList>
            <consortium name="US DOE Joint Genome Institute (JGI-PGF)"/>
            <person name="Lucas S."/>
            <person name="Han J."/>
            <person name="Lapidus A."/>
            <person name="Bruce D."/>
            <person name="Goodwin L."/>
            <person name="Pitluck S."/>
            <person name="Peters L."/>
            <person name="Kyrpides N."/>
            <person name="Mavromatis K."/>
            <person name="Ivanova N."/>
            <person name="Ovchinnikova G."/>
            <person name="Pagani I."/>
            <person name="Daligault H."/>
            <person name="Detter J.C."/>
            <person name="Han C."/>
            <person name="Land M."/>
            <person name="Hauser L."/>
            <person name="Markowitz V."/>
            <person name="Cheng J.-F."/>
            <person name="Hugenholtz P."/>
            <person name="Woyke T."/>
            <person name="Wu D."/>
            <person name="Verbarg S."/>
            <person name="Frueling A."/>
            <person name="Brambilla E."/>
            <person name="Klenk H.-P."/>
            <person name="Eisen J.A."/>
        </authorList>
    </citation>
    <scope>NUCLEOTIDE SEQUENCE</scope>
    <source>
        <strain>DSM 1100</strain>
    </source>
</reference>
<proteinExistence type="predicted"/>